<evidence type="ECO:0000313" key="1">
    <source>
        <dbReference type="EMBL" id="CAA9548956.1"/>
    </source>
</evidence>
<dbReference type="EMBL" id="CADCWE010000179">
    <property type="protein sequence ID" value="CAA9548956.1"/>
    <property type="molecule type" value="Genomic_DNA"/>
</dbReference>
<sequence>MSRLLLRLEGAALLVASVILYRQFGAGWPRFALLILAPDLAALAYLAGGRLGAVAYNLAHTSAIPLTLAVVAAWESGWDGDGTTFSLALIWLAHIGMDRLAGYGVKDPGGVTATRPNLG</sequence>
<gene>
    <name evidence="1" type="ORF">AVDCRST_MAG73-2694</name>
</gene>
<dbReference type="Pfam" id="PF14079">
    <property type="entry name" value="DUF4260"/>
    <property type="match status" value="1"/>
</dbReference>
<reference evidence="1" key="1">
    <citation type="submission" date="2020-02" db="EMBL/GenBank/DDBJ databases">
        <authorList>
            <person name="Meier V. D."/>
        </authorList>
    </citation>
    <scope>NUCLEOTIDE SEQUENCE</scope>
    <source>
        <strain evidence="1">AVDCRST_MAG73</strain>
    </source>
</reference>
<accession>A0A6J4UIT7</accession>
<dbReference type="AlphaFoldDB" id="A0A6J4UIT7"/>
<organism evidence="1">
    <name type="scientific">uncultured Thermomicrobiales bacterium</name>
    <dbReference type="NCBI Taxonomy" id="1645740"/>
    <lineage>
        <taxon>Bacteria</taxon>
        <taxon>Pseudomonadati</taxon>
        <taxon>Thermomicrobiota</taxon>
        <taxon>Thermomicrobia</taxon>
        <taxon>Thermomicrobiales</taxon>
        <taxon>environmental samples</taxon>
    </lineage>
</organism>
<evidence type="ECO:0008006" key="2">
    <source>
        <dbReference type="Google" id="ProtNLM"/>
    </source>
</evidence>
<protein>
    <recommendedName>
        <fullName evidence="2">DUF4260 domain-containing protein</fullName>
    </recommendedName>
</protein>
<proteinExistence type="predicted"/>
<name>A0A6J4UIT7_9BACT</name>
<dbReference type="InterPro" id="IPR025356">
    <property type="entry name" value="DUF4260"/>
</dbReference>